<dbReference type="InterPro" id="IPR055354">
    <property type="entry name" value="DUF7507"/>
</dbReference>
<dbReference type="PANTHER" id="PTHR10628:SF30">
    <property type="entry name" value="EXO-ALPHA-SIALIDASE"/>
    <property type="match status" value="1"/>
</dbReference>
<gene>
    <name evidence="7" type="ORF">GCM10009784_06000</name>
</gene>
<evidence type="ECO:0000256" key="2">
    <source>
        <dbReference type="ARBA" id="ARBA00009348"/>
    </source>
</evidence>
<dbReference type="SUPFAM" id="SSF50939">
    <property type="entry name" value="Sialidases"/>
    <property type="match status" value="1"/>
</dbReference>
<reference evidence="7 8" key="1">
    <citation type="journal article" date="2019" name="Int. J. Syst. Evol. Microbiol.">
        <title>The Global Catalogue of Microorganisms (GCM) 10K type strain sequencing project: providing services to taxonomists for standard genome sequencing and annotation.</title>
        <authorList>
            <consortium name="The Broad Institute Genomics Platform"/>
            <consortium name="The Broad Institute Genome Sequencing Center for Infectious Disease"/>
            <person name="Wu L."/>
            <person name="Ma J."/>
        </authorList>
    </citation>
    <scope>NUCLEOTIDE SEQUENCE [LARGE SCALE GENOMIC DNA]</scope>
    <source>
        <strain evidence="7 8">JCM 14917</strain>
    </source>
</reference>
<evidence type="ECO:0000313" key="8">
    <source>
        <dbReference type="Proteomes" id="UP001500974"/>
    </source>
</evidence>
<dbReference type="EMBL" id="BAAAON010000001">
    <property type="protein sequence ID" value="GAA2173073.1"/>
    <property type="molecule type" value="Genomic_DNA"/>
</dbReference>
<feature type="domain" description="Sialidase" evidence="5">
    <location>
        <begin position="96"/>
        <end position="397"/>
    </location>
</feature>
<keyword evidence="8" id="KW-1185">Reference proteome</keyword>
<evidence type="ECO:0000259" key="6">
    <source>
        <dbReference type="Pfam" id="PF24346"/>
    </source>
</evidence>
<comment type="similarity">
    <text evidence="2">Belongs to the glycosyl hydrolase 33 family.</text>
</comment>
<feature type="chain" id="PRO_5045392817" description="exo-alpha-sialidase" evidence="4">
    <location>
        <begin position="33"/>
        <end position="983"/>
    </location>
</feature>
<dbReference type="Gene3D" id="2.120.10.10">
    <property type="match status" value="1"/>
</dbReference>
<dbReference type="InterPro" id="IPR011040">
    <property type="entry name" value="Sialidase"/>
</dbReference>
<comment type="caution">
    <text evidence="7">The sequence shown here is derived from an EMBL/GenBank/DDBJ whole genome shotgun (WGS) entry which is preliminary data.</text>
</comment>
<feature type="domain" description="DUF7507" evidence="6">
    <location>
        <begin position="541"/>
        <end position="630"/>
    </location>
</feature>
<protein>
    <recommendedName>
        <fullName evidence="3">exo-alpha-sialidase</fullName>
        <ecNumber evidence="3">3.2.1.18</ecNumber>
    </recommendedName>
</protein>
<dbReference type="InterPro" id="IPR013783">
    <property type="entry name" value="Ig-like_fold"/>
</dbReference>
<feature type="domain" description="DUF7507" evidence="6">
    <location>
        <begin position="788"/>
        <end position="863"/>
    </location>
</feature>
<dbReference type="EC" id="3.2.1.18" evidence="3"/>
<accession>A0ABN3APA0</accession>
<evidence type="ECO:0000256" key="3">
    <source>
        <dbReference type="ARBA" id="ARBA00012733"/>
    </source>
</evidence>
<name>A0ABN3APA0_9MICC</name>
<dbReference type="Pfam" id="PF24346">
    <property type="entry name" value="DUF7507"/>
    <property type="match status" value="2"/>
</dbReference>
<comment type="catalytic activity">
    <reaction evidence="1">
        <text>Hydrolysis of alpha-(2-&gt;3)-, alpha-(2-&gt;6)-, alpha-(2-&gt;8)- glycosidic linkages of terminal sialic acid residues in oligosaccharides, glycoproteins, glycolipids, colominic acid and synthetic substrates.</text>
        <dbReference type="EC" id="3.2.1.18"/>
    </reaction>
</comment>
<feature type="signal peptide" evidence="4">
    <location>
        <begin position="1"/>
        <end position="32"/>
    </location>
</feature>
<dbReference type="Proteomes" id="UP001500974">
    <property type="component" value="Unassembled WGS sequence"/>
</dbReference>
<sequence>MKNTFCQFPGRRAAVSILVAAALVSTGAPAVAAPVPAKSPGDAPGSFSEVNLGAELISPFASYRIPALAYLGNGVVLASWDGRPFNAADAPNPNSIVQRRSTDGGATWGPVEVIAAGSVTSSGEQTPRFGYSDPSYVVDEETGKVFNFFVYSKDQGFHGSTFGNDDANRSVISSAVSESDDGGITWSEPRLITEVTKPGSNPSDPVPGDIRSNFATSGQGIQLKYGEYAGRLVQQYAGDVLQADGTRTIQAYSVYSDDHGLTWHKGENVGTRMDENKTVELSDGRVMMNSRDSGNGGYRKVAISTDGGHSYGPVTQDLELPDPTNNASITRLFPDAPQGSPEAMKLIFSNSNSQSSRSNVSVRVSCDDGETWPSVRSVRSGFSAYSTLERLEEGQIGLLYESSYTNGITFSKFDDAWLNYVCAPLSVPDVKLAAGQSTDVPVTITNQERTAVSGEVTISTPEGWAAPVVNVPSIAPGDSATISVPLTAGSNPSAGFSALDAVFTSAQGGESRRSFKAAADAVGLTITGSLADTNRNVDTTPYAVGDQVAYTFRVTSTATVTTNAVPTAGTFDVGFLPTGSPNCRYRNLPAGGAYNCTTAKHTVTQEDVDRGYFIPTATFDSTSTTNSALTKSVSFTGQAVFLNSTGKAKALAADIVGSRTDPSRDLAANPYTAGEQVPYSFHVTNTGLVTEATVPSSGNFAPFVPPGPGNCRFLVLPAGNDYTCSTSKHTVTEQEAADGFFVPLTTWTLSASGFPSKELTIDGGELDLKERNPQLSVSGVSTETSDEDGNRIDSVGDGVVQTVTVTNTGNVRLTDVVLDGWDGGVSELAQSASATFTRTFALTGQQIGEGQVEEAAAVVGASNGVLSVTVTVTLAAHPLQLTEPEPTFTPETPVLEQDWVRDFDAPRGPVAYWEGISLTVPEADAWYFVRQGQRPLGWFLADGTGTVTFTVSDVARPGAHPIALTDSAGEYLGWDRVVVSGKK</sequence>
<organism evidence="7 8">
    <name type="scientific">Arthrobacter parietis</name>
    <dbReference type="NCBI Taxonomy" id="271434"/>
    <lineage>
        <taxon>Bacteria</taxon>
        <taxon>Bacillati</taxon>
        <taxon>Actinomycetota</taxon>
        <taxon>Actinomycetes</taxon>
        <taxon>Micrococcales</taxon>
        <taxon>Micrococcaceae</taxon>
        <taxon>Arthrobacter</taxon>
    </lineage>
</organism>
<dbReference type="CDD" id="cd15482">
    <property type="entry name" value="Sialidase_non-viral"/>
    <property type="match status" value="1"/>
</dbReference>
<dbReference type="Gene3D" id="2.60.40.10">
    <property type="entry name" value="Immunoglobulins"/>
    <property type="match status" value="1"/>
</dbReference>
<evidence type="ECO:0000313" key="7">
    <source>
        <dbReference type="EMBL" id="GAA2173073.1"/>
    </source>
</evidence>
<dbReference type="InterPro" id="IPR036278">
    <property type="entry name" value="Sialidase_sf"/>
</dbReference>
<dbReference type="PANTHER" id="PTHR10628">
    <property type="entry name" value="SIALIDASE"/>
    <property type="match status" value="1"/>
</dbReference>
<dbReference type="Pfam" id="PF13088">
    <property type="entry name" value="BNR_2"/>
    <property type="match status" value="1"/>
</dbReference>
<dbReference type="InterPro" id="IPR026856">
    <property type="entry name" value="Sialidase_fam"/>
</dbReference>
<proteinExistence type="inferred from homology"/>
<keyword evidence="4" id="KW-0732">Signal</keyword>
<evidence type="ECO:0000259" key="5">
    <source>
        <dbReference type="Pfam" id="PF13088"/>
    </source>
</evidence>
<evidence type="ECO:0000256" key="1">
    <source>
        <dbReference type="ARBA" id="ARBA00000427"/>
    </source>
</evidence>
<evidence type="ECO:0000256" key="4">
    <source>
        <dbReference type="SAM" id="SignalP"/>
    </source>
</evidence>